<name>A0AC58TPA8_TOBAC</name>
<evidence type="ECO:0000313" key="1">
    <source>
        <dbReference type="Proteomes" id="UP000790787"/>
    </source>
</evidence>
<accession>A0AC58TPA8</accession>
<keyword evidence="1" id="KW-1185">Reference proteome</keyword>
<dbReference type="Proteomes" id="UP000790787">
    <property type="component" value="Chromosome 22"/>
</dbReference>
<reference evidence="1" key="1">
    <citation type="journal article" date="2014" name="Nat. Commun.">
        <title>The tobacco genome sequence and its comparison with those of tomato and potato.</title>
        <authorList>
            <person name="Sierro N."/>
            <person name="Battey J.N."/>
            <person name="Ouadi S."/>
            <person name="Bakaher N."/>
            <person name="Bovet L."/>
            <person name="Willig A."/>
            <person name="Goepfert S."/>
            <person name="Peitsch M.C."/>
            <person name="Ivanov N.V."/>
        </authorList>
    </citation>
    <scope>NUCLEOTIDE SEQUENCE [LARGE SCALE GENOMIC DNA]</scope>
</reference>
<sequence>MKARDVEFMVGEKVILIVSPMKGVMRFTKKGELSLRFIGPFEVLERVSKVAYRLALPPILSRVHPVFHVSMLWKYYTDLSLVLDFSLVQLDKDLTYYEELVAISNRQGSEAEVEGY</sequence>
<dbReference type="RefSeq" id="XP_075099057.1">
    <property type="nucleotide sequence ID" value="XM_075242956.1"/>
</dbReference>
<reference evidence="2" key="2">
    <citation type="submission" date="2025-08" db="UniProtKB">
        <authorList>
            <consortium name="RefSeq"/>
        </authorList>
    </citation>
    <scope>IDENTIFICATION</scope>
    <source>
        <tissue evidence="2">Leaf</tissue>
    </source>
</reference>
<protein>
    <submittedName>
        <fullName evidence="2">Uncharacterized protein LOC142175946</fullName>
    </submittedName>
</protein>
<proteinExistence type="predicted"/>
<gene>
    <name evidence="2" type="primary">LOC142175946</name>
</gene>
<evidence type="ECO:0000313" key="2">
    <source>
        <dbReference type="RefSeq" id="XP_075099057.1"/>
    </source>
</evidence>
<organism evidence="1 2">
    <name type="scientific">Nicotiana tabacum</name>
    <name type="common">Common tobacco</name>
    <dbReference type="NCBI Taxonomy" id="4097"/>
    <lineage>
        <taxon>Eukaryota</taxon>
        <taxon>Viridiplantae</taxon>
        <taxon>Streptophyta</taxon>
        <taxon>Embryophyta</taxon>
        <taxon>Tracheophyta</taxon>
        <taxon>Spermatophyta</taxon>
        <taxon>Magnoliopsida</taxon>
        <taxon>eudicotyledons</taxon>
        <taxon>Gunneridae</taxon>
        <taxon>Pentapetalae</taxon>
        <taxon>asterids</taxon>
        <taxon>lamiids</taxon>
        <taxon>Solanales</taxon>
        <taxon>Solanaceae</taxon>
        <taxon>Nicotianoideae</taxon>
        <taxon>Nicotianeae</taxon>
        <taxon>Nicotiana</taxon>
    </lineage>
</organism>